<proteinExistence type="predicted"/>
<reference evidence="1" key="1">
    <citation type="submission" date="2020-10" db="EMBL/GenBank/DDBJ databases">
        <title>Unveiling of a novel bifunctional photoreceptor, Dualchrome1, isolated from a cosmopolitan green alga.</title>
        <authorList>
            <person name="Suzuki S."/>
            <person name="Kawachi M."/>
        </authorList>
    </citation>
    <scope>NUCLEOTIDE SEQUENCE</scope>
    <source>
        <strain evidence="1">NIES 2893</strain>
    </source>
</reference>
<organism evidence="1 2">
    <name type="scientific">Pycnococcus provasolii</name>
    <dbReference type="NCBI Taxonomy" id="41880"/>
    <lineage>
        <taxon>Eukaryota</taxon>
        <taxon>Viridiplantae</taxon>
        <taxon>Chlorophyta</taxon>
        <taxon>Pseudoscourfieldiophyceae</taxon>
        <taxon>Pseudoscourfieldiales</taxon>
        <taxon>Pycnococcaceae</taxon>
        <taxon>Pycnococcus</taxon>
    </lineage>
</organism>
<dbReference type="EMBL" id="BNJQ01000002">
    <property type="protein sequence ID" value="GHP01832.1"/>
    <property type="molecule type" value="Genomic_DNA"/>
</dbReference>
<dbReference type="OrthoDB" id="421822at2759"/>
<name>A0A830H5N3_9CHLO</name>
<evidence type="ECO:0000313" key="2">
    <source>
        <dbReference type="Proteomes" id="UP000660262"/>
    </source>
</evidence>
<protein>
    <recommendedName>
        <fullName evidence="3">Cupin type-1 domain-containing protein</fullName>
    </recommendedName>
</protein>
<comment type="caution">
    <text evidence="1">The sequence shown here is derived from an EMBL/GenBank/DDBJ whole genome shotgun (WGS) entry which is preliminary data.</text>
</comment>
<dbReference type="SUPFAM" id="SSF51182">
    <property type="entry name" value="RmlC-like cupins"/>
    <property type="match status" value="1"/>
</dbReference>
<sequence length="118" mass="13004">MSADAAINNNDVGTRMIHEDELTRVWEMRLKPGESAPPHTHRLSYTFYIMEGSTIAVTDPNTEAIIFDFKANAGDVMSFKVEGDKLIPLSANMAPIPATHGAKNIGTTDFVEILVERK</sequence>
<accession>A0A830H5N3</accession>
<keyword evidence="2" id="KW-1185">Reference proteome</keyword>
<dbReference type="Gene3D" id="2.60.120.10">
    <property type="entry name" value="Jelly Rolls"/>
    <property type="match status" value="1"/>
</dbReference>
<evidence type="ECO:0000313" key="1">
    <source>
        <dbReference type="EMBL" id="GHP01832.1"/>
    </source>
</evidence>
<dbReference type="Proteomes" id="UP000660262">
    <property type="component" value="Unassembled WGS sequence"/>
</dbReference>
<dbReference type="InterPro" id="IPR011051">
    <property type="entry name" value="RmlC_Cupin_sf"/>
</dbReference>
<gene>
    <name evidence="1" type="ORF">PPROV_000058900</name>
</gene>
<dbReference type="AlphaFoldDB" id="A0A830H5N3"/>
<dbReference type="InterPro" id="IPR014710">
    <property type="entry name" value="RmlC-like_jellyroll"/>
</dbReference>
<evidence type="ECO:0008006" key="3">
    <source>
        <dbReference type="Google" id="ProtNLM"/>
    </source>
</evidence>